<protein>
    <submittedName>
        <fullName evidence="2">MBL fold metallo-hydrolase</fullName>
    </submittedName>
</protein>
<dbReference type="InterPro" id="IPR001279">
    <property type="entry name" value="Metallo-B-lactamas"/>
</dbReference>
<gene>
    <name evidence="2" type="ORF">QBE54_03770</name>
</gene>
<feature type="domain" description="Metallo-beta-lactamase" evidence="1">
    <location>
        <begin position="37"/>
        <end position="221"/>
    </location>
</feature>
<evidence type="ECO:0000313" key="2">
    <source>
        <dbReference type="EMBL" id="WZL76856.1"/>
    </source>
</evidence>
<keyword evidence="3" id="KW-1185">Reference proteome</keyword>
<dbReference type="PANTHER" id="PTHR42663">
    <property type="entry name" value="HYDROLASE C777.06C-RELATED-RELATED"/>
    <property type="match status" value="1"/>
</dbReference>
<organism evidence="2 3">
    <name type="scientific">Thermatribacter velox</name>
    <dbReference type="NCBI Taxonomy" id="3039681"/>
    <lineage>
        <taxon>Bacteria</taxon>
        <taxon>Pseudomonadati</taxon>
        <taxon>Atribacterota</taxon>
        <taxon>Atribacteria</taxon>
        <taxon>Atribacterales</taxon>
        <taxon>Thermatribacteraceae</taxon>
        <taxon>Thermatribacter</taxon>
    </lineage>
</organism>
<proteinExistence type="predicted"/>
<dbReference type="RefSeq" id="WP_369019020.1">
    <property type="nucleotide sequence ID" value="NZ_CP121689.1"/>
</dbReference>
<dbReference type="CDD" id="cd07741">
    <property type="entry name" value="metallo-hydrolase-like_MBL-fold"/>
    <property type="match status" value="1"/>
</dbReference>
<dbReference type="InterPro" id="IPR036866">
    <property type="entry name" value="RibonucZ/Hydroxyglut_hydro"/>
</dbReference>
<dbReference type="Pfam" id="PF12706">
    <property type="entry name" value="Lactamase_B_2"/>
    <property type="match status" value="1"/>
</dbReference>
<evidence type="ECO:0000259" key="1">
    <source>
        <dbReference type="Pfam" id="PF12706"/>
    </source>
</evidence>
<dbReference type="SUPFAM" id="SSF56281">
    <property type="entry name" value="Metallo-hydrolase/oxidoreductase"/>
    <property type="match status" value="1"/>
</dbReference>
<dbReference type="EMBL" id="CP121689">
    <property type="protein sequence ID" value="WZL76856.1"/>
    <property type="molecule type" value="Genomic_DNA"/>
</dbReference>
<evidence type="ECO:0000313" key="3">
    <source>
        <dbReference type="Proteomes" id="UP001461341"/>
    </source>
</evidence>
<accession>A0ABZ2YF05</accession>
<name>A0ABZ2YF05_9BACT</name>
<reference evidence="2 3" key="1">
    <citation type="submission" date="2023-03" db="EMBL/GenBank/DDBJ databases">
        <title>Novel Species.</title>
        <authorList>
            <person name="Ma S."/>
        </authorList>
    </citation>
    <scope>NUCLEOTIDE SEQUENCE [LARGE SCALE GENOMIC DNA]</scope>
    <source>
        <strain evidence="2 3">B11</strain>
    </source>
</reference>
<sequence>MGTFIKFLGTAGARIVVSKQIRASGGIWFQHDKLAFFIDPGPGALVKALTSKPKLEPWKLSAILLSHRHIDHANDLNIMVESMTEGNTKKRGMVFLPKDALEEEKVLFSYLTPMLQEIVLLEEGKEYSIGNLRFATPCRHWHPVETYGFKFYLKDNLTVSFITDTLYNPKLQEAYQKSDLLIINMVRTKPDNANAVMHLNADDVEKLVKAIKPKMAVITHFGMQVILNKPWKIAEEISQKTGIQVVAARDGMQLDLESIFKNSVQHTT</sequence>
<dbReference type="PANTHER" id="PTHR42663:SF6">
    <property type="entry name" value="HYDROLASE C777.06C-RELATED"/>
    <property type="match status" value="1"/>
</dbReference>
<dbReference type="Gene3D" id="3.60.15.10">
    <property type="entry name" value="Ribonuclease Z/Hydroxyacylglutathione hydrolase-like"/>
    <property type="match status" value="1"/>
</dbReference>
<dbReference type="Proteomes" id="UP001461341">
    <property type="component" value="Chromosome"/>
</dbReference>